<dbReference type="EMBL" id="LR862140">
    <property type="protein sequence ID" value="CAD1820331.1"/>
    <property type="molecule type" value="Genomic_DNA"/>
</dbReference>
<sequence>MDSNFYCSYTAFGVLLNCHQDDRTATNIRNKAALFSNLVQGLWGDLVVLYKLFLLQGTPWEEGDNEFDALVSREKLLRFSLEVLLKAQNDDARLNCLGQKHHYFTPFFVSLLNMTNCYIYLLSIAFGFGSKGFFENLFASEQTGIDMGDADNFMHTDESALNSPLINLFAEAIKGPLLSCDTQVQTSTLDLIFHSLSSDFNISEQIKVLVEENVADYIFEVLRLSGKKDPLIISCLQVLDLFATEEETFIQTLTVGFPMLLSTLRYVAEIPFHPVQTHVLRLVFLCISNCPGIISMPQLVFWTFGLYPSDLMKTRVYLMLSSLIDRIIGSECGEAIQDAYACLPSDPLDLIYLLGQRSSHDLNLASCQCAILVLLYVSTLYGERLASENEVLAALEQYIIVNNTNFSCGISDSMILTQLILLYSLIRASSVGYSAAYNAEAEKTIFRLISEKEWDLLTISIHPLALNWLFQQEALLSPLSYQLLNFSKFYSSNKNQICVHLDKMQIMDIQMIAQLVVSGNNYVIQILVLLLKEVGEEGREDDAISVMNVLGGLLEIYPKSSNQLCLEGFADALRCSYYSTHSLQNFMTCSLIVFNVLYSANCKALIQEGEWLSVIQKLLEHLKPKSASQSCGQEEYLVIAILCIVLRFSTNQVLIEPAKAILFSNSLVSSVEKVVQTACTKGPALSKHEEDTTLGESLIFVLLLNLFALKSLHAILQDTIDWQDYLQLSDEVDTLSVLSIKCHDLCRLLYSGSSLVKLVASQCLLELLTRISEQRNSKGDELRCSWRYLESMMAVIEGLLFYGDYLVARNCGMCFAMILGWEKFGLVEKRAIKDSKWCRIVMEEFVMALAAPGLTSRCFTNQHKPAAYMAVTLLKLDRVPEWMKSLFDSSCISG</sequence>
<dbReference type="InterPro" id="IPR044968">
    <property type="entry name" value="PRD1"/>
</dbReference>
<proteinExistence type="predicted"/>
<evidence type="ECO:0000313" key="1">
    <source>
        <dbReference type="EMBL" id="CAD1820331.1"/>
    </source>
</evidence>
<dbReference type="PANTHER" id="PTHR36379:SF1">
    <property type="entry name" value="PUTATIVE RECOMBINATION INITIATION DEFECT 1-RELATED"/>
    <property type="match status" value="1"/>
</dbReference>
<gene>
    <name evidence="1" type="ORF">CB5_LOCUS3542</name>
</gene>
<organism evidence="1">
    <name type="scientific">Ananas comosus var. bracteatus</name>
    <name type="common">red pineapple</name>
    <dbReference type="NCBI Taxonomy" id="296719"/>
    <lineage>
        <taxon>Eukaryota</taxon>
        <taxon>Viridiplantae</taxon>
        <taxon>Streptophyta</taxon>
        <taxon>Embryophyta</taxon>
        <taxon>Tracheophyta</taxon>
        <taxon>Spermatophyta</taxon>
        <taxon>Magnoliopsida</taxon>
        <taxon>Liliopsida</taxon>
        <taxon>Poales</taxon>
        <taxon>Bromeliaceae</taxon>
        <taxon>Bromelioideae</taxon>
        <taxon>Ananas</taxon>
    </lineage>
</organism>
<dbReference type="PANTHER" id="PTHR36379">
    <property type="entry name" value="PROTEIN PRD1"/>
    <property type="match status" value="1"/>
</dbReference>
<reference evidence="1" key="1">
    <citation type="submission" date="2020-07" db="EMBL/GenBank/DDBJ databases">
        <authorList>
            <person name="Lin J."/>
        </authorList>
    </citation>
    <scope>NUCLEOTIDE SEQUENCE</scope>
</reference>
<accession>A0A6V7NNZ5</accession>
<dbReference type="AlphaFoldDB" id="A0A6V7NNZ5"/>
<protein>
    <recommendedName>
        <fullName evidence="2">Protein PRD1</fullName>
    </recommendedName>
</protein>
<evidence type="ECO:0008006" key="2">
    <source>
        <dbReference type="Google" id="ProtNLM"/>
    </source>
</evidence>
<name>A0A6V7NNZ5_ANACO</name>
<dbReference type="GO" id="GO:0042138">
    <property type="term" value="P:meiotic DNA double-strand break formation"/>
    <property type="evidence" value="ECO:0007669"/>
    <property type="project" value="InterPro"/>
</dbReference>